<dbReference type="Gene3D" id="3.40.190.10">
    <property type="entry name" value="Periplasmic binding protein-like II"/>
    <property type="match status" value="2"/>
</dbReference>
<dbReference type="PANTHER" id="PTHR30024:SF42">
    <property type="entry name" value="ALIPHATIC SULFONATES-BINDING PROTEIN-RELATED"/>
    <property type="match status" value="1"/>
</dbReference>
<name>A0A1G2QLM2_9BACT</name>
<dbReference type="PANTHER" id="PTHR30024">
    <property type="entry name" value="ALIPHATIC SULFONATES-BINDING PROTEIN-RELATED"/>
    <property type="match status" value="1"/>
</dbReference>
<dbReference type="Pfam" id="PF09084">
    <property type="entry name" value="NMT1"/>
    <property type="match status" value="1"/>
</dbReference>
<dbReference type="EMBL" id="MHTL01000001">
    <property type="protein sequence ID" value="OHA61535.1"/>
    <property type="molecule type" value="Genomic_DNA"/>
</dbReference>
<keyword evidence="1" id="KW-1133">Transmembrane helix</keyword>
<feature type="domain" description="SsuA/THI5-like" evidence="2">
    <location>
        <begin position="50"/>
        <end position="257"/>
    </location>
</feature>
<protein>
    <recommendedName>
        <fullName evidence="2">SsuA/THI5-like domain-containing protein</fullName>
    </recommendedName>
</protein>
<gene>
    <name evidence="3" type="ORF">A2569_03425</name>
</gene>
<organism evidence="3 4">
    <name type="scientific">Candidatus Vogelbacteria bacterium RIFOXYD1_FULL_51_18</name>
    <dbReference type="NCBI Taxonomy" id="1802440"/>
    <lineage>
        <taxon>Bacteria</taxon>
        <taxon>Candidatus Vogeliibacteriota</taxon>
    </lineage>
</organism>
<dbReference type="InterPro" id="IPR015168">
    <property type="entry name" value="SsuA/THI5"/>
</dbReference>
<evidence type="ECO:0000259" key="2">
    <source>
        <dbReference type="Pfam" id="PF09084"/>
    </source>
</evidence>
<accession>A0A1G2QLM2</accession>
<keyword evidence="1" id="KW-0472">Membrane</keyword>
<reference evidence="3 4" key="1">
    <citation type="journal article" date="2016" name="Nat. Commun.">
        <title>Thousands of microbial genomes shed light on interconnected biogeochemical processes in an aquifer system.</title>
        <authorList>
            <person name="Anantharaman K."/>
            <person name="Brown C.T."/>
            <person name="Hug L.A."/>
            <person name="Sharon I."/>
            <person name="Castelle C.J."/>
            <person name="Probst A.J."/>
            <person name="Thomas B.C."/>
            <person name="Singh A."/>
            <person name="Wilkins M.J."/>
            <person name="Karaoz U."/>
            <person name="Brodie E.L."/>
            <person name="Williams K.H."/>
            <person name="Hubbard S.S."/>
            <person name="Banfield J.F."/>
        </authorList>
    </citation>
    <scope>NUCLEOTIDE SEQUENCE [LARGE SCALE GENOMIC DNA]</scope>
</reference>
<keyword evidence="1" id="KW-0812">Transmembrane</keyword>
<evidence type="ECO:0000313" key="3">
    <source>
        <dbReference type="EMBL" id="OHA61535.1"/>
    </source>
</evidence>
<dbReference type="AlphaFoldDB" id="A0A1G2QLM2"/>
<dbReference type="Proteomes" id="UP000177090">
    <property type="component" value="Unassembled WGS sequence"/>
</dbReference>
<sequence length="334" mass="37024">MTNISKNLLWLVVVIVVIGGFLLWQKQEPKELTTVRLGLQTAPAIGLVKVAVDKNFFEEEGIKVEVKEFTSGKLALQALIGGSLDLVTPAEFPVTLATLNSEKLSILTEVNETAGGFPMILRKEGDTFDAQTYFSKKRKIATSVGGGPEFFTVDFFKKYNIKPSQYEIVSMQPQDMPIALANGSVDGIAIYEPFAHFAIQQTGADKVFSIKSDDLYSEIIILVGKTDWISQNEKTAEKFLRALKKSESFIKSNPEEAINIVSSFTKLDKETLRSIWPTFTLRLGLDNKLVPTMEKEAQWAKDTGKVPKETATSNFRGFIFEAPLKKVAPSAVEL</sequence>
<dbReference type="CDD" id="cd01008">
    <property type="entry name" value="PBP2_NrtA_SsuA_CpmA_like"/>
    <property type="match status" value="1"/>
</dbReference>
<evidence type="ECO:0000256" key="1">
    <source>
        <dbReference type="SAM" id="Phobius"/>
    </source>
</evidence>
<feature type="transmembrane region" description="Helical" evidence="1">
    <location>
        <begin position="7"/>
        <end position="24"/>
    </location>
</feature>
<dbReference type="STRING" id="1802440.A2569_03425"/>
<dbReference type="SUPFAM" id="SSF53850">
    <property type="entry name" value="Periplasmic binding protein-like II"/>
    <property type="match status" value="1"/>
</dbReference>
<proteinExistence type="predicted"/>
<comment type="caution">
    <text evidence="3">The sequence shown here is derived from an EMBL/GenBank/DDBJ whole genome shotgun (WGS) entry which is preliminary data.</text>
</comment>
<evidence type="ECO:0000313" key="4">
    <source>
        <dbReference type="Proteomes" id="UP000177090"/>
    </source>
</evidence>